<dbReference type="NCBIfam" id="TIGR02532">
    <property type="entry name" value="IV_pilin_GFxxxE"/>
    <property type="match status" value="1"/>
</dbReference>
<reference evidence="1 2" key="1">
    <citation type="submission" date="2018-06" db="EMBL/GenBank/DDBJ databases">
        <authorList>
            <consortium name="Pathogen Informatics"/>
            <person name="Doyle S."/>
        </authorList>
    </citation>
    <scope>NUCLEOTIDE SEQUENCE [LARGE SCALE GENOMIC DNA]</scope>
    <source>
        <strain evidence="1 2">NCTC13160</strain>
    </source>
</reference>
<dbReference type="Proteomes" id="UP000254573">
    <property type="component" value="Unassembled WGS sequence"/>
</dbReference>
<dbReference type="KEGG" id="ppnm:LV28_15925"/>
<proteinExistence type="predicted"/>
<dbReference type="Pfam" id="PF07963">
    <property type="entry name" value="N_methyl"/>
    <property type="match status" value="1"/>
</dbReference>
<evidence type="ECO:0000313" key="2">
    <source>
        <dbReference type="Proteomes" id="UP000254573"/>
    </source>
</evidence>
<dbReference type="Gene3D" id="3.30.700.10">
    <property type="entry name" value="Glycoprotein, Type 4 Pilin"/>
    <property type="match status" value="1"/>
</dbReference>
<dbReference type="EMBL" id="UGSG01000001">
    <property type="protein sequence ID" value="SUA79278.1"/>
    <property type="molecule type" value="Genomic_DNA"/>
</dbReference>
<dbReference type="InterPro" id="IPR045584">
    <property type="entry name" value="Pilin-like"/>
</dbReference>
<name>A0A378YR34_9BURK</name>
<dbReference type="AlphaFoldDB" id="A0A378YR34"/>
<dbReference type="RefSeq" id="WP_038619500.1">
    <property type="nucleotide sequence ID" value="NZ_CP009553.3"/>
</dbReference>
<dbReference type="OrthoDB" id="9790526at2"/>
<dbReference type="InterPro" id="IPR012902">
    <property type="entry name" value="N_methyl_site"/>
</dbReference>
<accession>A0A378YR34</accession>
<protein>
    <submittedName>
        <fullName evidence="1">Tfp pilus assembly protein PilE</fullName>
    </submittedName>
</protein>
<organism evidence="1 2">
    <name type="scientific">Pandoraea pnomenusa</name>
    <dbReference type="NCBI Taxonomy" id="93220"/>
    <lineage>
        <taxon>Bacteria</taxon>
        <taxon>Pseudomonadati</taxon>
        <taxon>Pseudomonadota</taxon>
        <taxon>Betaproteobacteria</taxon>
        <taxon>Burkholderiales</taxon>
        <taxon>Burkholderiaceae</taxon>
        <taxon>Pandoraea</taxon>
    </lineage>
</organism>
<dbReference type="STRING" id="93220.A6P55_13015"/>
<evidence type="ECO:0000313" key="1">
    <source>
        <dbReference type="EMBL" id="SUA79278.1"/>
    </source>
</evidence>
<dbReference type="SUPFAM" id="SSF54523">
    <property type="entry name" value="Pili subunits"/>
    <property type="match status" value="1"/>
</dbReference>
<dbReference type="PROSITE" id="PS00409">
    <property type="entry name" value="PROKAR_NTER_METHYL"/>
    <property type="match status" value="1"/>
</dbReference>
<sequence length="155" mass="17392">MSGFTLIEMSVTLALLALLASTAAPLTQMVRRRSEEIELRRALRDIRHAIDAYYDAARKGEVARGSDESGYPPNLASLVDGVRDARDPSGTRRRYFLRRLPRDPMCHCAERDAASTWRSRSYDSPPDAPAEGADVFDVYSSSDDEALDGTFYRDW</sequence>
<gene>
    <name evidence="1" type="ORF">NCTC13160_03138</name>
</gene>